<name>T2KRJ0_FORAG</name>
<proteinExistence type="predicted"/>
<evidence type="ECO:0000313" key="3">
    <source>
        <dbReference type="Proteomes" id="UP000016160"/>
    </source>
</evidence>
<dbReference type="RefSeq" id="WP_038531883.1">
    <property type="nucleotide sequence ID" value="NZ_HG315671.1"/>
</dbReference>
<reference evidence="2 3" key="1">
    <citation type="journal article" date="2013" name="Appl. Environ. Microbiol.">
        <title>The genome of the alga-associated marine flavobacterium Formosa agariphila KMM 3901T reveals a broad potential for degradation of algal polysaccharides.</title>
        <authorList>
            <person name="Mann A.J."/>
            <person name="Hahnke R.L."/>
            <person name="Huang S."/>
            <person name="Werner J."/>
            <person name="Xing P."/>
            <person name="Barbeyron T."/>
            <person name="Huettel B."/>
            <person name="Stueber K."/>
            <person name="Reinhardt R."/>
            <person name="Harder J."/>
            <person name="Gloeckner F.O."/>
            <person name="Amann R.I."/>
            <person name="Teeling H."/>
        </authorList>
    </citation>
    <scope>NUCLEOTIDE SEQUENCE [LARGE SCALE GENOMIC DNA]</scope>
    <source>
        <strain evidence="3">DSM 15362 / KCTC 12365 / LMG 23005 / KMM 3901</strain>
    </source>
</reference>
<dbReference type="InterPro" id="IPR007345">
    <property type="entry name" value="Polysacch_pyruvyl_Trfase"/>
</dbReference>
<evidence type="ECO:0000259" key="1">
    <source>
        <dbReference type="Pfam" id="PF04230"/>
    </source>
</evidence>
<organism evidence="2 3">
    <name type="scientific">Formosa agariphila (strain DSM 15362 / KCTC 12365 / LMG 23005 / KMM 3901 / M-2Alg 35-1)</name>
    <dbReference type="NCBI Taxonomy" id="1347342"/>
    <lineage>
        <taxon>Bacteria</taxon>
        <taxon>Pseudomonadati</taxon>
        <taxon>Bacteroidota</taxon>
        <taxon>Flavobacteriia</taxon>
        <taxon>Flavobacteriales</taxon>
        <taxon>Flavobacteriaceae</taxon>
        <taxon>Formosa</taxon>
    </lineage>
</organism>
<keyword evidence="3" id="KW-1185">Reference proteome</keyword>
<sequence length="298" mass="35109">MNLCYFKGDIPNFGDDLNPYIFNHLMPNYKTGNSNVYILFIGTILSEAFINDHNLGNKDLKKIVLGSGIRFINKVPQFDYSWDFHFVRGPLSSACIQSSLKKEIKYITDPGYLILKTPFYKQLKADKKYDISFMPHFRSLNQVNWKAICDELGYHFIDPSEPDVEKIMLQIKQSKCLMTEAMHGAIIADALRVPWLRFKCFSHLHEQNYVSEFKWSDWLYSMGLKHENINLEYSRYIREFENRVKLFKLDNIKKNKIISKIKELNISSDNFQLSDSKLLETKTEELEIQLKELIKFNL</sequence>
<dbReference type="Proteomes" id="UP000016160">
    <property type="component" value="Chromosome"/>
</dbReference>
<dbReference type="EMBL" id="HG315671">
    <property type="protein sequence ID" value="CDF80634.1"/>
    <property type="molecule type" value="Genomic_DNA"/>
</dbReference>
<evidence type="ECO:0000313" key="2">
    <source>
        <dbReference type="EMBL" id="CDF80634.1"/>
    </source>
</evidence>
<dbReference type="HOGENOM" id="CLU_064297_0_0_10"/>
<protein>
    <submittedName>
        <fullName evidence="2">Succinoglycan biosynthesis ketolase</fullName>
    </submittedName>
</protein>
<dbReference type="OrthoDB" id="9803627at2"/>
<accession>T2KRJ0</accession>
<dbReference type="PATRIC" id="fig|1347342.6.peg.2940"/>
<dbReference type="Pfam" id="PF04230">
    <property type="entry name" value="PS_pyruv_trans"/>
    <property type="match status" value="1"/>
</dbReference>
<dbReference type="eggNOG" id="COG2327">
    <property type="taxonomic scope" value="Bacteria"/>
</dbReference>
<dbReference type="AlphaFoldDB" id="T2KRJ0"/>
<feature type="domain" description="Polysaccharide pyruvyl transferase" evidence="1">
    <location>
        <begin position="51"/>
        <end position="196"/>
    </location>
</feature>
<dbReference type="STRING" id="1347342.BN863_29220"/>
<gene>
    <name evidence="2" type="ORF">BN863_29220</name>
</gene>